<sequence length="110" mass="12595">MVKYCGYTVRNEWMYQRGVDLGFPRPVTAEEKSDMILLISRDLMTETGVSRCTKLRHVKTAKGTGFWCIAFASNDTLSERLPTTAPSEEKYKALKEVLQKKGPPRWYKAS</sequence>
<dbReference type="RefSeq" id="XP_041232173.1">
    <property type="nucleotide sequence ID" value="XM_041376508.1"/>
</dbReference>
<gene>
    <name evidence="1" type="ORF">F5891DRAFT_975368</name>
</gene>
<dbReference type="AlphaFoldDB" id="A0AAD4HRR8"/>
<dbReference type="Proteomes" id="UP001195769">
    <property type="component" value="Unassembled WGS sequence"/>
</dbReference>
<evidence type="ECO:0000313" key="2">
    <source>
        <dbReference type="Proteomes" id="UP001195769"/>
    </source>
</evidence>
<evidence type="ECO:0000313" key="1">
    <source>
        <dbReference type="EMBL" id="KAG1906598.1"/>
    </source>
</evidence>
<reference evidence="1" key="1">
    <citation type="journal article" date="2020" name="New Phytol.">
        <title>Comparative genomics reveals dynamic genome evolution in host specialist ectomycorrhizal fungi.</title>
        <authorList>
            <person name="Lofgren L.A."/>
            <person name="Nguyen N.H."/>
            <person name="Vilgalys R."/>
            <person name="Ruytinx J."/>
            <person name="Liao H.L."/>
            <person name="Branco S."/>
            <person name="Kuo A."/>
            <person name="LaButti K."/>
            <person name="Lipzen A."/>
            <person name="Andreopoulos W."/>
            <person name="Pangilinan J."/>
            <person name="Riley R."/>
            <person name="Hundley H."/>
            <person name="Na H."/>
            <person name="Barry K."/>
            <person name="Grigoriev I.V."/>
            <person name="Stajich J.E."/>
            <person name="Kennedy P.G."/>
        </authorList>
    </citation>
    <scope>NUCLEOTIDE SEQUENCE</scope>
    <source>
        <strain evidence="1">FC203</strain>
    </source>
</reference>
<dbReference type="GeneID" id="64670806"/>
<dbReference type="EMBL" id="JABBWK010000004">
    <property type="protein sequence ID" value="KAG1906598.1"/>
    <property type="molecule type" value="Genomic_DNA"/>
</dbReference>
<comment type="caution">
    <text evidence="1">The sequence shown here is derived from an EMBL/GenBank/DDBJ whole genome shotgun (WGS) entry which is preliminary data.</text>
</comment>
<name>A0AAD4HRR8_9AGAM</name>
<proteinExistence type="predicted"/>
<accession>A0AAD4HRR8</accession>
<organism evidence="1 2">
    <name type="scientific">Suillus fuscotomentosus</name>
    <dbReference type="NCBI Taxonomy" id="1912939"/>
    <lineage>
        <taxon>Eukaryota</taxon>
        <taxon>Fungi</taxon>
        <taxon>Dikarya</taxon>
        <taxon>Basidiomycota</taxon>
        <taxon>Agaricomycotina</taxon>
        <taxon>Agaricomycetes</taxon>
        <taxon>Agaricomycetidae</taxon>
        <taxon>Boletales</taxon>
        <taxon>Suillineae</taxon>
        <taxon>Suillaceae</taxon>
        <taxon>Suillus</taxon>
    </lineage>
</organism>
<protein>
    <submittedName>
        <fullName evidence="1">Uncharacterized protein</fullName>
    </submittedName>
</protein>
<keyword evidence="2" id="KW-1185">Reference proteome</keyword>